<dbReference type="InterPro" id="IPR041424">
    <property type="entry name" value="CinA_KH"/>
</dbReference>
<organism evidence="3 4">
    <name type="scientific">Taibaiella chishuiensis</name>
    <dbReference type="NCBI Taxonomy" id="1434707"/>
    <lineage>
        <taxon>Bacteria</taxon>
        <taxon>Pseudomonadati</taxon>
        <taxon>Bacteroidota</taxon>
        <taxon>Chitinophagia</taxon>
        <taxon>Chitinophagales</taxon>
        <taxon>Chitinophagaceae</taxon>
        <taxon>Taibaiella</taxon>
    </lineage>
</organism>
<gene>
    <name evidence="3" type="ORF">B0I18_11657</name>
</gene>
<comment type="caution">
    <text evidence="3">The sequence shown here is derived from an EMBL/GenBank/DDBJ whole genome shotgun (WGS) entry which is preliminary data.</text>
</comment>
<feature type="domain" description="MoaB/Mog" evidence="2">
    <location>
        <begin position="6"/>
        <end position="173"/>
    </location>
</feature>
<evidence type="ECO:0000256" key="1">
    <source>
        <dbReference type="HAMAP-Rule" id="MF_00226"/>
    </source>
</evidence>
<dbReference type="PANTHER" id="PTHR13939">
    <property type="entry name" value="NICOTINAMIDE-NUCLEOTIDE AMIDOHYDROLASE PNCC"/>
    <property type="match status" value="1"/>
</dbReference>
<evidence type="ECO:0000313" key="4">
    <source>
        <dbReference type="Proteomes" id="UP000240572"/>
    </source>
</evidence>
<name>A0A2P8CST1_9BACT</name>
<dbReference type="InterPro" id="IPR001453">
    <property type="entry name" value="MoaB/Mog_dom"/>
</dbReference>
<dbReference type="Gene3D" id="3.40.980.10">
    <property type="entry name" value="MoaB/Mog-like domain"/>
    <property type="match status" value="1"/>
</dbReference>
<dbReference type="InterPro" id="IPR036653">
    <property type="entry name" value="CinA-like_C"/>
</dbReference>
<dbReference type="InterPro" id="IPR036425">
    <property type="entry name" value="MoaB/Mog-like_dom_sf"/>
</dbReference>
<dbReference type="Pfam" id="PF00994">
    <property type="entry name" value="MoCF_biosynth"/>
    <property type="match status" value="1"/>
</dbReference>
<reference evidence="3 4" key="1">
    <citation type="submission" date="2018-03" db="EMBL/GenBank/DDBJ databases">
        <title>Genomic Encyclopedia of Type Strains, Phase III (KMG-III): the genomes of soil and plant-associated and newly described type strains.</title>
        <authorList>
            <person name="Whitman W."/>
        </authorList>
    </citation>
    <scope>NUCLEOTIDE SEQUENCE [LARGE SCALE GENOMIC DNA]</scope>
    <source>
        <strain evidence="3 4">CGMCC 1.12700</strain>
    </source>
</reference>
<comment type="similarity">
    <text evidence="1">Belongs to the CinA family.</text>
</comment>
<dbReference type="NCBIfam" id="NF001813">
    <property type="entry name" value="PRK00549.1"/>
    <property type="match status" value="1"/>
</dbReference>
<dbReference type="RefSeq" id="WP_245882154.1">
    <property type="nucleotide sequence ID" value="NZ_PYGD01000016.1"/>
</dbReference>
<dbReference type="SUPFAM" id="SSF53218">
    <property type="entry name" value="Molybdenum cofactor biosynthesis proteins"/>
    <property type="match status" value="1"/>
</dbReference>
<dbReference type="InterPro" id="IPR008136">
    <property type="entry name" value="CinA_C"/>
</dbReference>
<dbReference type="NCBIfam" id="TIGR00199">
    <property type="entry name" value="PncC_domain"/>
    <property type="match status" value="1"/>
</dbReference>
<accession>A0A2P8CST1</accession>
<evidence type="ECO:0000259" key="2">
    <source>
        <dbReference type="SMART" id="SM00852"/>
    </source>
</evidence>
<dbReference type="PANTHER" id="PTHR13939:SF0">
    <property type="entry name" value="NMN AMIDOHYDROLASE-LIKE PROTEIN YFAY"/>
    <property type="match status" value="1"/>
</dbReference>
<dbReference type="NCBIfam" id="TIGR00200">
    <property type="entry name" value="cinA_nterm"/>
    <property type="match status" value="1"/>
</dbReference>
<dbReference type="AlphaFoldDB" id="A0A2P8CST1"/>
<dbReference type="HAMAP" id="MF_00226_B">
    <property type="entry name" value="CinA_B"/>
    <property type="match status" value="1"/>
</dbReference>
<dbReference type="Proteomes" id="UP000240572">
    <property type="component" value="Unassembled WGS sequence"/>
</dbReference>
<keyword evidence="4" id="KW-1185">Reference proteome</keyword>
<evidence type="ECO:0000313" key="3">
    <source>
        <dbReference type="EMBL" id="PSK88026.1"/>
    </source>
</evidence>
<dbReference type="PIRSF" id="PIRSF006728">
    <property type="entry name" value="CinA"/>
    <property type="match status" value="1"/>
</dbReference>
<dbReference type="Pfam" id="PF18146">
    <property type="entry name" value="CinA_KH"/>
    <property type="match status" value="1"/>
</dbReference>
<dbReference type="Gene3D" id="3.90.950.20">
    <property type="entry name" value="CinA-like"/>
    <property type="match status" value="1"/>
</dbReference>
<proteinExistence type="inferred from homology"/>
<dbReference type="SUPFAM" id="SSF142433">
    <property type="entry name" value="CinA-like"/>
    <property type="match status" value="1"/>
</dbReference>
<dbReference type="Pfam" id="PF02464">
    <property type="entry name" value="CinA"/>
    <property type="match status" value="1"/>
</dbReference>
<sequence length="415" mass="45377">MSYQAIIITIGDELLIGQTIDTNSAWIAQELNKTGINVKRRIVVADKKADIAEALDASLPHADILFLTGGLGPTADDITKPMLCEYFGGNMVVNETVLAHVKQLFAKRNRPFLERNLKQAEVPDNCTVLFNRMGTAPGMWFEKDERIIISLPGVPFEMQTIVSEEAMPRIRERFKGNAIVHKTLMAIGVGESFIAEQIEDIETALPPHIHLAYLPTPGFVKLRLSSEGSDKEQLQREVDIHADLIRQRLGNVIAATEDIPLEEIVARALQLHRMSLGLAESCTGGYVANRITNVAGSSAFFKGSVVSYANEVKTNVLGVKKETLETVGAVSEATVIQMAENARSILKADITLSISGILGPGGGTAEKPVGLVWMAIAGPNKTISKSFHFFYDRPRNKEMAANAALNMIRLFLEDL</sequence>
<dbReference type="InterPro" id="IPR050101">
    <property type="entry name" value="CinA"/>
</dbReference>
<dbReference type="CDD" id="cd00885">
    <property type="entry name" value="cinA"/>
    <property type="match status" value="1"/>
</dbReference>
<dbReference type="SMART" id="SM00852">
    <property type="entry name" value="MoCF_biosynth"/>
    <property type="match status" value="1"/>
</dbReference>
<dbReference type="EMBL" id="PYGD01000016">
    <property type="protein sequence ID" value="PSK88026.1"/>
    <property type="molecule type" value="Genomic_DNA"/>
</dbReference>
<protein>
    <recommendedName>
        <fullName evidence="1">CinA-like protein</fullName>
    </recommendedName>
</protein>
<dbReference type="InterPro" id="IPR008135">
    <property type="entry name" value="Competence-induced_CinA"/>
</dbReference>